<feature type="compositionally biased region" description="Basic and acidic residues" evidence="1">
    <location>
        <begin position="27"/>
        <end position="37"/>
    </location>
</feature>
<organism evidence="2 3">
    <name type="scientific">Anisodus tanguticus</name>
    <dbReference type="NCBI Taxonomy" id="243964"/>
    <lineage>
        <taxon>Eukaryota</taxon>
        <taxon>Viridiplantae</taxon>
        <taxon>Streptophyta</taxon>
        <taxon>Embryophyta</taxon>
        <taxon>Tracheophyta</taxon>
        <taxon>Spermatophyta</taxon>
        <taxon>Magnoliopsida</taxon>
        <taxon>eudicotyledons</taxon>
        <taxon>Gunneridae</taxon>
        <taxon>Pentapetalae</taxon>
        <taxon>asterids</taxon>
        <taxon>lamiids</taxon>
        <taxon>Solanales</taxon>
        <taxon>Solanaceae</taxon>
        <taxon>Solanoideae</taxon>
        <taxon>Hyoscyameae</taxon>
        <taxon>Anisodus</taxon>
    </lineage>
</organism>
<name>A0AAE1QZZ9_9SOLA</name>
<comment type="caution">
    <text evidence="2">The sequence shown here is derived from an EMBL/GenBank/DDBJ whole genome shotgun (WGS) entry which is preliminary data.</text>
</comment>
<protein>
    <submittedName>
        <fullName evidence="2">Uncharacterized protein</fullName>
    </submittedName>
</protein>
<accession>A0AAE1QZZ9</accession>
<gene>
    <name evidence="2" type="ORF">RND71_038407</name>
</gene>
<dbReference type="EMBL" id="JAVYJV010000021">
    <property type="protein sequence ID" value="KAK4342591.1"/>
    <property type="molecule type" value="Genomic_DNA"/>
</dbReference>
<dbReference type="Proteomes" id="UP001291623">
    <property type="component" value="Unassembled WGS sequence"/>
</dbReference>
<evidence type="ECO:0000256" key="1">
    <source>
        <dbReference type="SAM" id="MobiDB-lite"/>
    </source>
</evidence>
<dbReference type="AlphaFoldDB" id="A0AAE1QZZ9"/>
<feature type="region of interest" description="Disordered" evidence="1">
    <location>
        <begin position="1"/>
        <end position="59"/>
    </location>
</feature>
<proteinExistence type="predicted"/>
<evidence type="ECO:0000313" key="2">
    <source>
        <dbReference type="EMBL" id="KAK4342591.1"/>
    </source>
</evidence>
<evidence type="ECO:0000313" key="3">
    <source>
        <dbReference type="Proteomes" id="UP001291623"/>
    </source>
</evidence>
<sequence>MTGRRPLKTPEVIKALFADEPNTQSEIKNEPEEDKLSNDSSHNEFAISPSPRKKYHDQS</sequence>
<keyword evidence="3" id="KW-1185">Reference proteome</keyword>
<reference evidence="2" key="1">
    <citation type="submission" date="2023-12" db="EMBL/GenBank/DDBJ databases">
        <title>Genome assembly of Anisodus tanguticus.</title>
        <authorList>
            <person name="Wang Y.-J."/>
        </authorList>
    </citation>
    <scope>NUCLEOTIDE SEQUENCE</scope>
    <source>
        <strain evidence="2">KB-2021</strain>
        <tissue evidence="2">Leaf</tissue>
    </source>
</reference>